<dbReference type="Proteomes" id="UP000824890">
    <property type="component" value="Unassembled WGS sequence"/>
</dbReference>
<evidence type="ECO:0000256" key="3">
    <source>
        <dbReference type="ARBA" id="ARBA00022801"/>
    </source>
</evidence>
<evidence type="ECO:0000313" key="6">
    <source>
        <dbReference type="EMBL" id="KAH0903224.1"/>
    </source>
</evidence>
<feature type="compositionally biased region" description="Acidic residues" evidence="4">
    <location>
        <begin position="1140"/>
        <end position="1154"/>
    </location>
</feature>
<evidence type="ECO:0000256" key="1">
    <source>
        <dbReference type="ARBA" id="ARBA00005234"/>
    </source>
</evidence>
<feature type="compositionally biased region" description="Basic and acidic residues" evidence="4">
    <location>
        <begin position="1168"/>
        <end position="1178"/>
    </location>
</feature>
<protein>
    <recommendedName>
        <fullName evidence="5">Ubiquitin-like protease family profile domain-containing protein</fullName>
    </recommendedName>
</protein>
<evidence type="ECO:0000256" key="2">
    <source>
        <dbReference type="ARBA" id="ARBA00022670"/>
    </source>
</evidence>
<dbReference type="InterPro" id="IPR003653">
    <property type="entry name" value="Peptidase_C48_C"/>
</dbReference>
<keyword evidence="2" id="KW-0645">Protease</keyword>
<organism evidence="6 7">
    <name type="scientific">Brassica napus</name>
    <name type="common">Rape</name>
    <dbReference type="NCBI Taxonomy" id="3708"/>
    <lineage>
        <taxon>Eukaryota</taxon>
        <taxon>Viridiplantae</taxon>
        <taxon>Streptophyta</taxon>
        <taxon>Embryophyta</taxon>
        <taxon>Tracheophyta</taxon>
        <taxon>Spermatophyta</taxon>
        <taxon>Magnoliopsida</taxon>
        <taxon>eudicotyledons</taxon>
        <taxon>Gunneridae</taxon>
        <taxon>Pentapetalae</taxon>
        <taxon>rosids</taxon>
        <taxon>malvids</taxon>
        <taxon>Brassicales</taxon>
        <taxon>Brassicaceae</taxon>
        <taxon>Brassiceae</taxon>
        <taxon>Brassica</taxon>
    </lineage>
</organism>
<dbReference type="EMBL" id="JAGKQM010000011">
    <property type="protein sequence ID" value="KAH0903224.1"/>
    <property type="molecule type" value="Genomic_DNA"/>
</dbReference>
<keyword evidence="7" id="KW-1185">Reference proteome</keyword>
<gene>
    <name evidence="6" type="ORF">HID58_042727</name>
</gene>
<feature type="compositionally biased region" description="Polar residues" evidence="4">
    <location>
        <begin position="1087"/>
        <end position="1096"/>
    </location>
</feature>
<comment type="caution">
    <text evidence="6">The sequence shown here is derived from an EMBL/GenBank/DDBJ whole genome shotgun (WGS) entry which is preliminary data.</text>
</comment>
<name>A0ABQ8BEJ0_BRANA</name>
<dbReference type="InterPro" id="IPR015410">
    <property type="entry name" value="DUF1985"/>
</dbReference>
<dbReference type="SUPFAM" id="SSF54001">
    <property type="entry name" value="Cysteine proteinases"/>
    <property type="match status" value="2"/>
</dbReference>
<feature type="compositionally biased region" description="Basic residues" evidence="4">
    <location>
        <begin position="1017"/>
        <end position="1029"/>
    </location>
</feature>
<evidence type="ECO:0000313" key="7">
    <source>
        <dbReference type="Proteomes" id="UP000824890"/>
    </source>
</evidence>
<reference evidence="6 7" key="1">
    <citation type="submission" date="2021-05" db="EMBL/GenBank/DDBJ databases">
        <title>Genome Assembly of Synthetic Allotetraploid Brassica napus Reveals Homoeologous Exchanges between Subgenomes.</title>
        <authorList>
            <person name="Davis J.T."/>
        </authorList>
    </citation>
    <scope>NUCLEOTIDE SEQUENCE [LARGE SCALE GENOMIC DNA]</scope>
    <source>
        <strain evidence="7">cv. Da-Ae</strain>
        <tissue evidence="6">Seedling</tissue>
    </source>
</reference>
<evidence type="ECO:0000259" key="5">
    <source>
        <dbReference type="PROSITE" id="PS50600"/>
    </source>
</evidence>
<feature type="region of interest" description="Disordered" evidence="4">
    <location>
        <begin position="442"/>
        <end position="467"/>
    </location>
</feature>
<sequence>MRRRILTRRGLRLSLTRLMRWIKDLERWKLLVKEAKEKSASTKDGEPPLVEQESKEGATTSTACGEATRKRNASDDVNQTCVTASHSLIPFHFPLSDSDGSTWSELDPTAICNLWIVTSLTLGYAYVVSRYLVWLPRKCDMFCNAKTFDVVRIQHGHSDDLQMIECGETSHMVHISIANSASSELPPEPFVVPSFMGPATEWCLILPTVEDVEKSNNVWALFNLRRTGSTPSAEDIRTLCRSPDVYRSWSREDQIRLCYLAILTGGLLALDRREAIPPAKAKLLMDLEIFEQYPWRRVAFVELVQQIKDATATKIKDDSYVCKGFVQVIQVWAYAYIPCLGEAIGRPIRSNGPCLLRFKGKYGKLPLGSILEKAKVTCMSPRSVDEVHPVWEQEDEDPEIDNLLEFLRQDNSLSTITWQALPEYPLTPIECNKRRRVASQWKSKKSKKVASNEQENIADGSEKRGDIAETEEQVQIDDGDGNFFIQRRKNPERLFHMEPPHVGTLGNLVSRVAALERNGCEVEKFVDLVSRVLSLEEDWRVPNTRVKLSVCQNKEASKEGENIVKRKGKATDVGEPEIREDYDTIKSPHVSMEEEDDRLHEEAVNTLTLMSSKTFVLSVFGRGDSTYPPGNVFTAKEFFQTFMKPRSWLSFDLDVPLAMYRVRFSQNPTDFISPRIAILDAVFQTWWSSQYKEWLGDQSNIPKGVYDYYRVLMVENSHWVMMVISIPDRTIEIYDSMTGLIPMEIITQAEIPFVRMVPYVLYACSDPEVKQVMDTTMYSIQFVTDGVPQIKPPYGDCGIYAVKFIECLVMGVAFADEHLHVSVVNLFTGKPFLRNASPASFKEFFSIVNFIVLFTSAYHMFKLQTTMDLEIFEQYLWERVAFVELVQQIKDAIATKIKGNSYVCKGFVQVIQVWAYAYIPGLGEAIGRPIRSNGPCLLRFKGKYGKLPLGFILEKAKVTCMSQRSVDEVHPVWEHQDEDPEIDNLLEFLHQDNSLSTITWQALPEYPLTPIECNKRRRVASQRKSKKSKNVASNGQENIADGGGITIDNLASRITQLEEIMLVKTPAHNRFSNTKLPAKPAKIEGSTGETTLQGTDGHQDPGKERDKEEGKLVSEDHPDNPEEENTGAPQTKRDDHTDNPDEENAGEEGDEEQGNEQSQSKSTVEETSESKKEPDYEKATTVSSESLNPHPFARMKKTDKLAATSSASVTTGVPYEDLLVKVAERKTSRLQNRANHPPPRYEKNRIPLLSQNLRSPFEPGTQVKGGLNRYAKLYTLTELEEVVYGKVAESKVAELTFFMSRKDSVYPIGSPTRASEFFEVFMKRREWLEDEHMDAALSFYRLRFQEHPSMFPSTKIAIMDVAFQMLWAHQYENWKANEALPGGMFFYYYGLAPRYAETKMCGSPKPGDVQLRKAAEPFAIMVPYALWFYAEEKRKPSVDRTDFKIECIWNGVPRARHPFGDCGVYTLKFLECLMMGVEFKRKFLKDVNMGVVRKNLTAAMYVETARANANMWDPEFIDGKATATVGQFKADDTPAGSMLLPCSIDGKATATVGQFKADDSPAGSLMLPCSVQLEQGNSMEPARESSAFNWPTACQYPKIDGKATTTVGPFKADDSPAGSMLLYCSVQLGSLAGLKENQNKQRQGDNVFAIYPQIDGKATTTVGPFKADDSPAGSMLLYCSVQLGKLGKL</sequence>
<feature type="compositionally biased region" description="Basic and acidic residues" evidence="4">
    <location>
        <begin position="1097"/>
        <end position="1120"/>
    </location>
</feature>
<proteinExistence type="inferred from homology"/>
<comment type="similarity">
    <text evidence="1">Belongs to the peptidase C48 family.</text>
</comment>
<dbReference type="Gene3D" id="3.40.395.10">
    <property type="entry name" value="Adenoviral Proteinase, Chain A"/>
    <property type="match status" value="2"/>
</dbReference>
<feature type="region of interest" description="Disordered" evidence="4">
    <location>
        <begin position="1071"/>
        <end position="1192"/>
    </location>
</feature>
<dbReference type="Pfam" id="PF02902">
    <property type="entry name" value="Peptidase_C48"/>
    <property type="match status" value="2"/>
</dbReference>
<feature type="region of interest" description="Disordered" evidence="4">
    <location>
        <begin position="37"/>
        <end position="71"/>
    </location>
</feature>
<evidence type="ECO:0000256" key="4">
    <source>
        <dbReference type="SAM" id="MobiDB-lite"/>
    </source>
</evidence>
<keyword evidence="3" id="KW-0378">Hydrolase</keyword>
<dbReference type="PANTHER" id="PTHR48449">
    <property type="entry name" value="DUF1985 DOMAIN-CONTAINING PROTEIN"/>
    <property type="match status" value="1"/>
</dbReference>
<feature type="region of interest" description="Disordered" evidence="4">
    <location>
        <begin position="1017"/>
        <end position="1044"/>
    </location>
</feature>
<accession>A0ABQ8BEJ0</accession>
<dbReference type="PANTHER" id="PTHR48449:SF1">
    <property type="entry name" value="DUF1985 DOMAIN-CONTAINING PROTEIN"/>
    <property type="match status" value="1"/>
</dbReference>
<dbReference type="InterPro" id="IPR038765">
    <property type="entry name" value="Papain-like_cys_pep_sf"/>
</dbReference>
<dbReference type="PROSITE" id="PS50600">
    <property type="entry name" value="ULP_PROTEASE"/>
    <property type="match status" value="1"/>
</dbReference>
<feature type="compositionally biased region" description="Basic and acidic residues" evidence="4">
    <location>
        <begin position="37"/>
        <end position="56"/>
    </location>
</feature>
<feature type="domain" description="Ubiquitin-like protease family profile" evidence="5">
    <location>
        <begin position="632"/>
        <end position="808"/>
    </location>
</feature>
<dbReference type="Pfam" id="PF09331">
    <property type="entry name" value="DUF1985"/>
    <property type="match status" value="1"/>
</dbReference>